<reference evidence="1 2" key="1">
    <citation type="submission" date="2016-02" db="EMBL/GenBank/DDBJ databases">
        <authorList>
            <person name="Wen L."/>
            <person name="He K."/>
            <person name="Yang H."/>
        </authorList>
    </citation>
    <scope>NUCLEOTIDE SEQUENCE [LARGE SCALE GENOMIC DNA]</scope>
    <source>
        <strain evidence="1 2">KLE1704</strain>
    </source>
</reference>
<evidence type="ECO:0000313" key="2">
    <source>
        <dbReference type="Proteomes" id="UP000070319"/>
    </source>
</evidence>
<proteinExistence type="predicted"/>
<accession>A0A139KMT2</accession>
<comment type="caution">
    <text evidence="1">The sequence shown here is derived from an EMBL/GenBank/DDBJ whole genome shotgun (WGS) entry which is preliminary data.</text>
</comment>
<dbReference type="PATRIC" id="fig|329854.7.peg.5348"/>
<organism evidence="1">
    <name type="scientific">Bacteroides intestinalis</name>
    <dbReference type="NCBI Taxonomy" id="329854"/>
    <lineage>
        <taxon>Bacteria</taxon>
        <taxon>Pseudomonadati</taxon>
        <taxon>Bacteroidota</taxon>
        <taxon>Bacteroidia</taxon>
        <taxon>Bacteroidales</taxon>
        <taxon>Bacteroidaceae</taxon>
        <taxon>Bacteroides</taxon>
    </lineage>
</organism>
<protein>
    <submittedName>
        <fullName evidence="1">Uncharacterized protein</fullName>
    </submittedName>
</protein>
<dbReference type="RefSeq" id="WP_061438314.1">
    <property type="nucleotide sequence ID" value="NZ_KQ968742.1"/>
</dbReference>
<sequence>MKIVNTKAGQAYHLTPGTQLEIERPNLFFNEWGEQSLPTDLPDTDLNRQLTNYPDMLSNRRKPETIECSIQSGEYSMPCRQAILSAKRREKISTSFYMNEGAFLAKISDISLKDIFGDEVIPGITTVTEGIEFCRSLVNGTHSDYAIFPVLIDNGGSSYKILNQYGYIEDNGDFHNGLFADKNSDFYHAVSRSETVDDTVISVSPGFYITPFIRANYLLKRIFEYFGYILLDNFFTRTSPFPDMVFINTCADTLVNGSIKITDLLPDCSCDVILEVFRKKFMCEFVPDEVRRTVQVKLFKDCLNEEPTTDLSPYLTSYPEVSFPEFYQQIALASEHVLSDDGSVTSESSLLDLAAKYPSIDYNPTTGTFTRTGFQYAGYNPLFGPQFYSLKDIVSPSSMPYLEGIGLKVKEVNIPDMQPEFRGSINLYLSGTLVTVGFLLIGTPVFLNSKIVKSGETSDSEADTETNAGNTGLKPMLAFAYRYKGYPMGTVTNYRITTDYNEDCRLYDYSLCYNGPDGLYERFYRSYDDLLRNSLHAVKVELLLPENLKLSLPAHLPVLLENQKMLIDRIIYQIGGENEPLESELLTVNLYEPVSSAKKFDEIIPTQKYKWKIKASHSAISEQEYASSPYKELTFDTIYPQIKPSEELVSPEKRFYERTTCLSYGGLNGGIKYVRVNYWLVCEAVTT</sequence>
<name>A0A139KMT2_9BACE</name>
<dbReference type="AlphaFoldDB" id="A0A139KMT2"/>
<evidence type="ECO:0000313" key="1">
    <source>
        <dbReference type="EMBL" id="KXT40501.1"/>
    </source>
</evidence>
<gene>
    <name evidence="1" type="ORF">HMPREF2531_05277</name>
</gene>
<dbReference type="EMBL" id="LTDF01000178">
    <property type="protein sequence ID" value="KXT40501.1"/>
    <property type="molecule type" value="Genomic_DNA"/>
</dbReference>
<dbReference type="Proteomes" id="UP000070319">
    <property type="component" value="Unassembled WGS sequence"/>
</dbReference>